<dbReference type="Proteomes" id="UP000537204">
    <property type="component" value="Unassembled WGS sequence"/>
</dbReference>
<evidence type="ECO:0000256" key="2">
    <source>
        <dbReference type="ARBA" id="ARBA00007362"/>
    </source>
</evidence>
<feature type="transmembrane region" description="Helical" evidence="6">
    <location>
        <begin position="90"/>
        <end position="108"/>
    </location>
</feature>
<evidence type="ECO:0000256" key="3">
    <source>
        <dbReference type="ARBA" id="ARBA00022692"/>
    </source>
</evidence>
<evidence type="ECO:0000259" key="7">
    <source>
        <dbReference type="Pfam" id="PF00892"/>
    </source>
</evidence>
<dbReference type="PANTHER" id="PTHR32322:SF2">
    <property type="entry name" value="EAMA DOMAIN-CONTAINING PROTEIN"/>
    <property type="match status" value="1"/>
</dbReference>
<dbReference type="Pfam" id="PF00892">
    <property type="entry name" value="EamA"/>
    <property type="match status" value="1"/>
</dbReference>
<dbReference type="SUPFAM" id="SSF103481">
    <property type="entry name" value="Multidrug resistance efflux transporter EmrE"/>
    <property type="match status" value="2"/>
</dbReference>
<dbReference type="AlphaFoldDB" id="A0A7W9E1V3"/>
<dbReference type="Gene3D" id="1.10.3730.20">
    <property type="match status" value="1"/>
</dbReference>
<feature type="transmembrane region" description="Helical" evidence="6">
    <location>
        <begin position="114"/>
        <end position="131"/>
    </location>
</feature>
<dbReference type="InterPro" id="IPR050638">
    <property type="entry name" value="AA-Vitamin_Transporters"/>
</dbReference>
<gene>
    <name evidence="8" type="ORF">HDE68_003991</name>
</gene>
<dbReference type="GO" id="GO:0016020">
    <property type="term" value="C:membrane"/>
    <property type="evidence" value="ECO:0007669"/>
    <property type="project" value="UniProtKB-SubCell"/>
</dbReference>
<keyword evidence="3 6" id="KW-0812">Transmembrane</keyword>
<dbReference type="EMBL" id="JACHCE010000007">
    <property type="protein sequence ID" value="MBB5638065.1"/>
    <property type="molecule type" value="Genomic_DNA"/>
</dbReference>
<keyword evidence="5 6" id="KW-0472">Membrane</keyword>
<evidence type="ECO:0000256" key="6">
    <source>
        <dbReference type="SAM" id="Phobius"/>
    </source>
</evidence>
<feature type="transmembrane region" description="Helical" evidence="6">
    <location>
        <begin position="203"/>
        <end position="224"/>
    </location>
</feature>
<feature type="transmembrane region" description="Helical" evidence="6">
    <location>
        <begin position="59"/>
        <end position="78"/>
    </location>
</feature>
<dbReference type="InterPro" id="IPR037185">
    <property type="entry name" value="EmrE-like"/>
</dbReference>
<evidence type="ECO:0000256" key="1">
    <source>
        <dbReference type="ARBA" id="ARBA00004141"/>
    </source>
</evidence>
<sequence length="287" mass="31555">MIYILLSISCSVTVAVLLKLAKRYKIHILQAVMWNYMTAIILSYIFFRPDLKEIMGVPSTLSIAIGVLLPILFLILGASVRNIGIVKSDIAQRLSLFIPILASLYLFGENFSSLKIAGLIVGLVAIVLTLSRKSTVKTDTGSYIYPILVFIGFGLIDVMFKKLALDKSIPYTSALMVIFCISFIIAALILGYTVLIRKKKVELINFFCGVVLGCFNFGNILFYMKAHRAMASNPSTVFAAMNMGVIILGSIIGIILFKEKVSKLNYIGIAMALIAIILITLSQKYAV</sequence>
<comment type="similarity">
    <text evidence="2">Belongs to the EamA transporter family.</text>
</comment>
<feature type="domain" description="EamA" evidence="7">
    <location>
        <begin position="144"/>
        <end position="280"/>
    </location>
</feature>
<reference evidence="8 9" key="1">
    <citation type="submission" date="2020-08" db="EMBL/GenBank/DDBJ databases">
        <title>Genomic Encyclopedia of Type Strains, Phase IV (KMG-V): Genome sequencing to study the core and pangenomes of soil and plant-associated prokaryotes.</title>
        <authorList>
            <person name="Whitman W."/>
        </authorList>
    </citation>
    <scope>NUCLEOTIDE SEQUENCE [LARGE SCALE GENOMIC DNA]</scope>
    <source>
        <strain evidence="8 9">S3M1</strain>
    </source>
</reference>
<feature type="transmembrane region" description="Helical" evidence="6">
    <location>
        <begin position="236"/>
        <end position="257"/>
    </location>
</feature>
<feature type="transmembrane region" description="Helical" evidence="6">
    <location>
        <begin position="6"/>
        <end position="21"/>
    </location>
</feature>
<feature type="transmembrane region" description="Helical" evidence="6">
    <location>
        <begin position="264"/>
        <end position="282"/>
    </location>
</feature>
<protein>
    <submittedName>
        <fullName evidence="8">Drug/metabolite transporter (DMT)-like permease</fullName>
    </submittedName>
</protein>
<evidence type="ECO:0000313" key="8">
    <source>
        <dbReference type="EMBL" id="MBB5638065.1"/>
    </source>
</evidence>
<dbReference type="RefSeq" id="WP_183883913.1">
    <property type="nucleotide sequence ID" value="NZ_JACHCE010000007.1"/>
</dbReference>
<comment type="subcellular location">
    <subcellularLocation>
        <location evidence="1">Membrane</location>
        <topology evidence="1">Multi-pass membrane protein</topology>
    </subcellularLocation>
</comment>
<evidence type="ECO:0000256" key="5">
    <source>
        <dbReference type="ARBA" id="ARBA00023136"/>
    </source>
</evidence>
<feature type="transmembrane region" description="Helical" evidence="6">
    <location>
        <begin position="143"/>
        <end position="160"/>
    </location>
</feature>
<dbReference type="InterPro" id="IPR000620">
    <property type="entry name" value="EamA_dom"/>
</dbReference>
<evidence type="ECO:0000256" key="4">
    <source>
        <dbReference type="ARBA" id="ARBA00022989"/>
    </source>
</evidence>
<evidence type="ECO:0000313" key="9">
    <source>
        <dbReference type="Proteomes" id="UP000537204"/>
    </source>
</evidence>
<feature type="transmembrane region" description="Helical" evidence="6">
    <location>
        <begin position="172"/>
        <end position="196"/>
    </location>
</feature>
<comment type="caution">
    <text evidence="8">The sequence shown here is derived from an EMBL/GenBank/DDBJ whole genome shotgun (WGS) entry which is preliminary data.</text>
</comment>
<accession>A0A7W9E1V3</accession>
<dbReference type="PANTHER" id="PTHR32322">
    <property type="entry name" value="INNER MEMBRANE TRANSPORTER"/>
    <property type="match status" value="1"/>
</dbReference>
<keyword evidence="4 6" id="KW-1133">Transmembrane helix</keyword>
<organism evidence="8 9">
    <name type="scientific">Pedobacter cryoconitis</name>
    <dbReference type="NCBI Taxonomy" id="188932"/>
    <lineage>
        <taxon>Bacteria</taxon>
        <taxon>Pseudomonadati</taxon>
        <taxon>Bacteroidota</taxon>
        <taxon>Sphingobacteriia</taxon>
        <taxon>Sphingobacteriales</taxon>
        <taxon>Sphingobacteriaceae</taxon>
        <taxon>Pedobacter</taxon>
    </lineage>
</organism>
<feature type="transmembrane region" description="Helical" evidence="6">
    <location>
        <begin position="28"/>
        <end position="47"/>
    </location>
</feature>
<proteinExistence type="inferred from homology"/>
<name>A0A7W9E1V3_9SPHI</name>